<dbReference type="EMBL" id="KL584774">
    <property type="protein sequence ID" value="KEQ91933.1"/>
    <property type="molecule type" value="Genomic_DNA"/>
</dbReference>
<dbReference type="InterPro" id="IPR012677">
    <property type="entry name" value="Nucleotide-bd_a/b_plait_sf"/>
</dbReference>
<reference evidence="2 3" key="1">
    <citation type="journal article" date="2014" name="BMC Genomics">
        <title>Genome sequencing of four Aureobasidium pullulans varieties: biotechnological potential, stress tolerance, and description of new species.</title>
        <authorList>
            <person name="Gostin Ar C."/>
            <person name="Ohm R.A."/>
            <person name="Kogej T."/>
            <person name="Sonjak S."/>
            <person name="Turk M."/>
            <person name="Zajc J."/>
            <person name="Zalar P."/>
            <person name="Grube M."/>
            <person name="Sun H."/>
            <person name="Han J."/>
            <person name="Sharma A."/>
            <person name="Chiniquy J."/>
            <person name="Ngan C.Y."/>
            <person name="Lipzen A."/>
            <person name="Barry K."/>
            <person name="Grigoriev I.V."/>
            <person name="Gunde-Cimerman N."/>
        </authorList>
    </citation>
    <scope>NUCLEOTIDE SEQUENCE [LARGE SCALE GENOMIC DNA]</scope>
    <source>
        <strain evidence="2 3">EXF-2481</strain>
    </source>
</reference>
<evidence type="ECO:0000256" key="1">
    <source>
        <dbReference type="SAM" id="MobiDB-lite"/>
    </source>
</evidence>
<evidence type="ECO:0000313" key="3">
    <source>
        <dbReference type="Proteomes" id="UP000030641"/>
    </source>
</evidence>
<dbReference type="GeneID" id="25364687"/>
<protein>
    <recommendedName>
        <fullName evidence="4">Nucleoporin NUP53</fullName>
    </recommendedName>
</protein>
<evidence type="ECO:0000313" key="2">
    <source>
        <dbReference type="EMBL" id="KEQ91933.1"/>
    </source>
</evidence>
<feature type="region of interest" description="Disordered" evidence="1">
    <location>
        <begin position="1"/>
        <end position="21"/>
    </location>
</feature>
<accession>A0A074Y2A3</accession>
<feature type="compositionally biased region" description="Basic and acidic residues" evidence="1">
    <location>
        <begin position="40"/>
        <end position="49"/>
    </location>
</feature>
<dbReference type="RefSeq" id="XP_013340373.1">
    <property type="nucleotide sequence ID" value="XM_013484919.1"/>
</dbReference>
<feature type="region of interest" description="Disordered" evidence="1">
    <location>
        <begin position="242"/>
        <end position="285"/>
    </location>
</feature>
<dbReference type="InParanoid" id="A0A074Y2A3"/>
<dbReference type="AlphaFoldDB" id="A0A074Y2A3"/>
<proteinExistence type="predicted"/>
<feature type="region of interest" description="Disordered" evidence="1">
    <location>
        <begin position="40"/>
        <end position="74"/>
    </location>
</feature>
<dbReference type="Proteomes" id="UP000030641">
    <property type="component" value="Unassembled WGS sequence"/>
</dbReference>
<dbReference type="OrthoDB" id="8033832at2759"/>
<dbReference type="OMA" id="QGMICED"/>
<keyword evidence="3" id="KW-1185">Reference proteome</keyword>
<feature type="compositionally biased region" description="Polar residues" evidence="1">
    <location>
        <begin position="256"/>
        <end position="285"/>
    </location>
</feature>
<name>A0A074Y2A3_AURSE</name>
<evidence type="ECO:0008006" key="4">
    <source>
        <dbReference type="Google" id="ProtNLM"/>
    </source>
</evidence>
<gene>
    <name evidence="2" type="ORF">AUEXF2481DRAFT_32671</name>
</gene>
<dbReference type="Gene3D" id="3.30.70.330">
    <property type="match status" value="1"/>
</dbReference>
<sequence>MNAIRGGMQVHAVPESERALDASGKRLPWGYEFADAEIGRRREPEEKGPFGRSVRRRGFSRSKTATPARKEDVVRQENMQTEDFIFAKYKDELKAKDPVQPTQKPTDAAAAQAASDAASAKEATEVILYGFGPDSQWAAIEYYERISGGSVYEDYDRHPPHQRYDHSLTYSRAKLAQRSLSQAALRKRNAYRGGDHWIKVTFDSPEAADLATHCSPHPIHGFLVYAELFRGSGPPNDASIPYSNAGAQIDGPSLPPTFSTRDTLTPTDSSNTLSSATMTAQPTSSTNLIQASDTTALAPSTPAQKRPMRIPGATRAVLKPADLAFAEPSKTVSSSLASWPIINLFVGTKGDVIGSAVPRTDDGNFDWKNASLYWLIFAWLDYWLGTDMCGLRGDD</sequence>
<dbReference type="STRING" id="1043005.A0A074Y2A3"/>
<dbReference type="HOGENOM" id="CLU_014181_0_0_1"/>
<organism evidence="2 3">
    <name type="scientific">Aureobasidium subglaciale (strain EXF-2481)</name>
    <name type="common">Aureobasidium pullulans var. subglaciale</name>
    <dbReference type="NCBI Taxonomy" id="1043005"/>
    <lineage>
        <taxon>Eukaryota</taxon>
        <taxon>Fungi</taxon>
        <taxon>Dikarya</taxon>
        <taxon>Ascomycota</taxon>
        <taxon>Pezizomycotina</taxon>
        <taxon>Dothideomycetes</taxon>
        <taxon>Dothideomycetidae</taxon>
        <taxon>Dothideales</taxon>
        <taxon>Saccotheciaceae</taxon>
        <taxon>Aureobasidium</taxon>
    </lineage>
</organism>